<feature type="domain" description="KIB1-4 beta-propeller" evidence="2">
    <location>
        <begin position="79"/>
        <end position="327"/>
    </location>
</feature>
<dbReference type="Gene3D" id="1.20.1280.50">
    <property type="match status" value="1"/>
</dbReference>
<evidence type="ECO:0008006" key="4">
    <source>
        <dbReference type="Google" id="ProtNLM"/>
    </source>
</evidence>
<accession>M8CWU3</accession>
<reference evidence="3" key="1">
    <citation type="submission" date="2015-06" db="UniProtKB">
        <authorList>
            <consortium name="EnsemblPlants"/>
        </authorList>
    </citation>
    <scope>IDENTIFICATION</scope>
</reference>
<protein>
    <recommendedName>
        <fullName evidence="4">DUF295 domain-containing protein</fullName>
    </recommendedName>
</protein>
<dbReference type="Pfam" id="PF00646">
    <property type="entry name" value="F-box"/>
    <property type="match status" value="1"/>
</dbReference>
<organism evidence="3">
    <name type="scientific">Aegilops tauschii</name>
    <name type="common">Tausch's goatgrass</name>
    <name type="synonym">Aegilops squarrosa</name>
    <dbReference type="NCBI Taxonomy" id="37682"/>
    <lineage>
        <taxon>Eukaryota</taxon>
        <taxon>Viridiplantae</taxon>
        <taxon>Streptophyta</taxon>
        <taxon>Embryophyta</taxon>
        <taxon>Tracheophyta</taxon>
        <taxon>Spermatophyta</taxon>
        <taxon>Magnoliopsida</taxon>
        <taxon>Liliopsida</taxon>
        <taxon>Poales</taxon>
        <taxon>Poaceae</taxon>
        <taxon>BOP clade</taxon>
        <taxon>Pooideae</taxon>
        <taxon>Triticodae</taxon>
        <taxon>Triticeae</taxon>
        <taxon>Triticinae</taxon>
        <taxon>Aegilops</taxon>
    </lineage>
</organism>
<dbReference type="EnsemblPlants" id="EMT32182">
    <property type="protein sequence ID" value="EMT32182"/>
    <property type="gene ID" value="F775_03783"/>
</dbReference>
<evidence type="ECO:0000259" key="2">
    <source>
        <dbReference type="Pfam" id="PF03478"/>
    </source>
</evidence>
<feature type="domain" description="F-box" evidence="1">
    <location>
        <begin position="7"/>
        <end position="42"/>
    </location>
</feature>
<dbReference type="InterPro" id="IPR001810">
    <property type="entry name" value="F-box_dom"/>
</dbReference>
<sequence length="387" mass="43248">MAAARPWSSLHEDLLHRIILLLTCIADRVRASAVSKHWRQVALQNPSPLPYLVRPSTARTESYRIFGRFADPRPYLSAEGRAERFCGSAPGGWFVGASPHGRGHALLNLGTGERVALPDRVCIPINSGNIRCPMMIRAAAMSAAPSSGACVVAAITSTRTTMAFCRPGMECWTSLPAEMTARPNAQDLTYHDGWFWAIDSDDDLSCYKAELSTSRQTILHLAYGIGAPRTDMAHGEIVSRYLLPSASGADLLMVRRFISPATGRTSRFQVYRLQKPQVGRPASWRVYKMTRQLLFVGRACSKAFDTRHAGNPGYIYFLDDVYPGAPHEQNEYPCADAGEWDCSIPVLWETAYPVCCVLQECFPFVPLKKPHFLQYKRTPMLELLWYR</sequence>
<dbReference type="Pfam" id="PF03478">
    <property type="entry name" value="Beta-prop_KIB1-4"/>
    <property type="match status" value="1"/>
</dbReference>
<proteinExistence type="predicted"/>
<evidence type="ECO:0000313" key="3">
    <source>
        <dbReference type="EnsemblPlants" id="EMT32182"/>
    </source>
</evidence>
<dbReference type="PANTHER" id="PTHR33110:SF84">
    <property type="entry name" value="F-BOX DOMAIN-CONTAINING PROTEIN"/>
    <property type="match status" value="1"/>
</dbReference>
<evidence type="ECO:0000259" key="1">
    <source>
        <dbReference type="Pfam" id="PF00646"/>
    </source>
</evidence>
<name>M8CWU3_AEGTA</name>
<dbReference type="AlphaFoldDB" id="M8CWU3"/>
<dbReference type="SUPFAM" id="SSF81383">
    <property type="entry name" value="F-box domain"/>
    <property type="match status" value="1"/>
</dbReference>
<dbReference type="InterPro" id="IPR036047">
    <property type="entry name" value="F-box-like_dom_sf"/>
</dbReference>
<dbReference type="PANTHER" id="PTHR33110">
    <property type="entry name" value="F-BOX/KELCH-REPEAT PROTEIN-RELATED"/>
    <property type="match status" value="1"/>
</dbReference>
<dbReference type="InterPro" id="IPR005174">
    <property type="entry name" value="KIB1-4_b-propeller"/>
</dbReference>